<feature type="compositionally biased region" description="Basic and acidic residues" evidence="1">
    <location>
        <begin position="38"/>
        <end position="48"/>
    </location>
</feature>
<organism evidence="2 3">
    <name type="scientific">Hibiscus sabdariffa</name>
    <name type="common">roselle</name>
    <dbReference type="NCBI Taxonomy" id="183260"/>
    <lineage>
        <taxon>Eukaryota</taxon>
        <taxon>Viridiplantae</taxon>
        <taxon>Streptophyta</taxon>
        <taxon>Embryophyta</taxon>
        <taxon>Tracheophyta</taxon>
        <taxon>Spermatophyta</taxon>
        <taxon>Magnoliopsida</taxon>
        <taxon>eudicotyledons</taxon>
        <taxon>Gunneridae</taxon>
        <taxon>Pentapetalae</taxon>
        <taxon>rosids</taxon>
        <taxon>malvids</taxon>
        <taxon>Malvales</taxon>
        <taxon>Malvaceae</taxon>
        <taxon>Malvoideae</taxon>
        <taxon>Hibiscus</taxon>
    </lineage>
</organism>
<name>A0ABR2R2N9_9ROSI</name>
<evidence type="ECO:0000256" key="1">
    <source>
        <dbReference type="SAM" id="MobiDB-lite"/>
    </source>
</evidence>
<proteinExistence type="predicted"/>
<protein>
    <submittedName>
        <fullName evidence="2">Uncharacterized protein</fullName>
    </submittedName>
</protein>
<feature type="compositionally biased region" description="Low complexity" evidence="1">
    <location>
        <begin position="12"/>
        <end position="23"/>
    </location>
</feature>
<gene>
    <name evidence="2" type="ORF">V6N11_050997</name>
</gene>
<dbReference type="EMBL" id="JBBPBN010000027">
    <property type="protein sequence ID" value="KAK9007165.1"/>
    <property type="molecule type" value="Genomic_DNA"/>
</dbReference>
<evidence type="ECO:0000313" key="2">
    <source>
        <dbReference type="EMBL" id="KAK9007165.1"/>
    </source>
</evidence>
<feature type="region of interest" description="Disordered" evidence="1">
    <location>
        <begin position="103"/>
        <end position="144"/>
    </location>
</feature>
<reference evidence="2 3" key="1">
    <citation type="journal article" date="2024" name="G3 (Bethesda)">
        <title>Genome assembly of Hibiscus sabdariffa L. provides insights into metabolisms of medicinal natural products.</title>
        <authorList>
            <person name="Kim T."/>
        </authorList>
    </citation>
    <scope>NUCLEOTIDE SEQUENCE [LARGE SCALE GENOMIC DNA]</scope>
    <source>
        <strain evidence="2">TK-2024</strain>
        <tissue evidence="2">Old leaves</tissue>
    </source>
</reference>
<comment type="caution">
    <text evidence="2">The sequence shown here is derived from an EMBL/GenBank/DDBJ whole genome shotgun (WGS) entry which is preliminary data.</text>
</comment>
<feature type="region of interest" description="Disordered" evidence="1">
    <location>
        <begin position="1"/>
        <end position="67"/>
    </location>
</feature>
<sequence>MSTRSQSEDSLDSSSTSERILSSGKKDNNSDSGFLMERVVDLEKKDNLDGADSQLEENEEVKEPHCEAEKAECNQYIEVSGGSGQGAGKGNAKETWVEVLVDHHPTQSLAQTDSTPDLGLHSKNTFSEKEVEANTKCGSSEKGS</sequence>
<keyword evidence="3" id="KW-1185">Reference proteome</keyword>
<feature type="compositionally biased region" description="Polar residues" evidence="1">
    <location>
        <begin position="106"/>
        <end position="115"/>
    </location>
</feature>
<evidence type="ECO:0000313" key="3">
    <source>
        <dbReference type="Proteomes" id="UP001396334"/>
    </source>
</evidence>
<accession>A0ABR2R2N9</accession>
<dbReference type="Proteomes" id="UP001396334">
    <property type="component" value="Unassembled WGS sequence"/>
</dbReference>